<dbReference type="EMBL" id="FJUX01000136">
    <property type="protein sequence ID" value="CZT11081.1"/>
    <property type="molecule type" value="Genomic_DNA"/>
</dbReference>
<accession>A0A1E1LKP8</accession>
<sequence length="53" mass="6044">MPTIKYPHKSATVYFTSLSPKLDQREFGTVKSRSSPTSSSICLEYYHVDIFQA</sequence>
<dbReference type="Proteomes" id="UP000178912">
    <property type="component" value="Unassembled WGS sequence"/>
</dbReference>
<keyword evidence="2" id="KW-1185">Reference proteome</keyword>
<protein>
    <submittedName>
        <fullName evidence="1">Uncharacterized protein</fullName>
    </submittedName>
</protein>
<name>A0A1E1LKP8_9HELO</name>
<gene>
    <name evidence="1" type="ORF">RAG0_15344</name>
</gene>
<proteinExistence type="predicted"/>
<dbReference type="AlphaFoldDB" id="A0A1E1LKP8"/>
<organism evidence="1 2">
    <name type="scientific">Rhynchosporium agropyri</name>
    <dbReference type="NCBI Taxonomy" id="914238"/>
    <lineage>
        <taxon>Eukaryota</taxon>
        <taxon>Fungi</taxon>
        <taxon>Dikarya</taxon>
        <taxon>Ascomycota</taxon>
        <taxon>Pezizomycotina</taxon>
        <taxon>Leotiomycetes</taxon>
        <taxon>Helotiales</taxon>
        <taxon>Ploettnerulaceae</taxon>
        <taxon>Rhynchosporium</taxon>
    </lineage>
</organism>
<evidence type="ECO:0000313" key="2">
    <source>
        <dbReference type="Proteomes" id="UP000178912"/>
    </source>
</evidence>
<evidence type="ECO:0000313" key="1">
    <source>
        <dbReference type="EMBL" id="CZT11081.1"/>
    </source>
</evidence>
<reference evidence="2" key="1">
    <citation type="submission" date="2016-03" db="EMBL/GenBank/DDBJ databases">
        <authorList>
            <person name="Guldener U."/>
        </authorList>
    </citation>
    <scope>NUCLEOTIDE SEQUENCE [LARGE SCALE GENOMIC DNA]</scope>
    <source>
        <strain evidence="2">04CH-RAC-A.6.1</strain>
    </source>
</reference>